<keyword evidence="4" id="KW-0067">ATP-binding</keyword>
<dbReference type="EMBL" id="JAOTML010000004">
    <property type="protein sequence ID" value="MCY3053272.1"/>
    <property type="molecule type" value="Genomic_DNA"/>
</dbReference>
<dbReference type="CDD" id="cd01673">
    <property type="entry name" value="dNK"/>
    <property type="match status" value="1"/>
</dbReference>
<dbReference type="SUPFAM" id="SSF52540">
    <property type="entry name" value="P-loop containing nucleoside triphosphate hydrolases"/>
    <property type="match status" value="1"/>
</dbReference>
<dbReference type="RefSeq" id="WP_060777674.1">
    <property type="nucleotide sequence ID" value="NZ_CAJHLF010000001.1"/>
</dbReference>
<dbReference type="Gene3D" id="3.40.50.300">
    <property type="entry name" value="P-loop containing nucleotide triphosphate hydrolases"/>
    <property type="match status" value="1"/>
</dbReference>
<evidence type="ECO:0000313" key="7">
    <source>
        <dbReference type="EMBL" id="QPS01500.1"/>
    </source>
</evidence>
<feature type="binding site" evidence="3">
    <location>
        <position position="82"/>
    </location>
    <ligand>
        <name>substrate</name>
    </ligand>
</feature>
<evidence type="ECO:0000313" key="6">
    <source>
        <dbReference type="EMBL" id="MCY3053272.1"/>
    </source>
</evidence>
<feature type="domain" description="Deoxynucleoside kinase" evidence="5">
    <location>
        <begin position="2"/>
        <end position="197"/>
    </location>
</feature>
<keyword evidence="9" id="KW-1185">Reference proteome</keyword>
<dbReference type="InterPro" id="IPR027417">
    <property type="entry name" value="P-loop_NTPase"/>
</dbReference>
<feature type="active site" description="Proton acceptor" evidence="2">
    <location>
        <position position="76"/>
    </location>
</feature>
<feature type="binding site" evidence="3">
    <location>
        <position position="147"/>
    </location>
    <ligand>
        <name>substrate</name>
    </ligand>
</feature>
<feature type="binding site" evidence="3">
    <location>
        <position position="53"/>
    </location>
    <ligand>
        <name>substrate</name>
    </ligand>
</feature>
<accession>A0A0X8FDK7</accession>
<dbReference type="EMBL" id="CP065662">
    <property type="protein sequence ID" value="QPS01500.1"/>
    <property type="molecule type" value="Genomic_DNA"/>
</dbReference>
<protein>
    <submittedName>
        <fullName evidence="7">Deoxynucleoside kinase</fullName>
    </submittedName>
</protein>
<keyword evidence="7" id="KW-0808">Transferase</keyword>
<evidence type="ECO:0000256" key="2">
    <source>
        <dbReference type="PIRSR" id="PIRSR000705-1"/>
    </source>
</evidence>
<dbReference type="GO" id="GO:0005737">
    <property type="term" value="C:cytoplasm"/>
    <property type="evidence" value="ECO:0007669"/>
    <property type="project" value="TreeGrafter"/>
</dbReference>
<evidence type="ECO:0000256" key="1">
    <source>
        <dbReference type="ARBA" id="ARBA00007420"/>
    </source>
</evidence>
<evidence type="ECO:0000256" key="3">
    <source>
        <dbReference type="PIRSR" id="PIRSR000705-2"/>
    </source>
</evidence>
<dbReference type="PANTHER" id="PTHR10513:SF35">
    <property type="entry name" value="DEOXYADENOSINE KINASE"/>
    <property type="match status" value="1"/>
</dbReference>
<feature type="binding site" evidence="3">
    <location>
        <position position="42"/>
    </location>
    <ligand>
        <name>substrate</name>
    </ligand>
</feature>
<dbReference type="PANTHER" id="PTHR10513">
    <property type="entry name" value="DEOXYNUCLEOSIDE KINASE"/>
    <property type="match status" value="1"/>
</dbReference>
<dbReference type="AlphaFoldDB" id="A0A0X8FDK7"/>
<reference evidence="6" key="2">
    <citation type="submission" date="2022-09" db="EMBL/GenBank/DDBJ databases">
        <title>Aerococcus urinae taxonomy study.</title>
        <authorList>
            <person name="Christensen J."/>
            <person name="Senneby E."/>
        </authorList>
    </citation>
    <scope>NUCLEOTIDE SEQUENCE</scope>
    <source>
        <strain evidence="6">NLD-066-U95</strain>
    </source>
</reference>
<evidence type="ECO:0000256" key="4">
    <source>
        <dbReference type="PIRSR" id="PIRSR000705-3"/>
    </source>
</evidence>
<sequence>MIVFAGTIGAGKSTYAGKLAEYLGTKVFYEPVEENPILDKYYQDPKKYAFSLQIYFLNQRFKNIKAAFFDNNNVLDRSIYEDELFTYLNVLNGNISEEEFGIYRDLLANMMEELDSLPKKAPDLLVFLDSSLDNAVKNIKKRGRVYEQPSSENGLYDYYRQLHSHYGQWYADYDQSPKMRLNVDNYDIHRPQDAQIIFDSIGTYLDKIQ</sequence>
<dbReference type="GO" id="GO:0005524">
    <property type="term" value="F:ATP binding"/>
    <property type="evidence" value="ECO:0007669"/>
    <property type="project" value="UniProtKB-KW"/>
</dbReference>
<keyword evidence="4" id="KW-0547">Nucleotide-binding</keyword>
<evidence type="ECO:0000259" key="5">
    <source>
        <dbReference type="Pfam" id="PF01712"/>
    </source>
</evidence>
<comment type="similarity">
    <text evidence="1">Belongs to the DCK/DGK family.</text>
</comment>
<feature type="binding site" evidence="3">
    <location>
        <position position="77"/>
    </location>
    <ligand>
        <name>substrate</name>
    </ligand>
</feature>
<dbReference type="InterPro" id="IPR031314">
    <property type="entry name" value="DNK_dom"/>
</dbReference>
<dbReference type="PIRSF" id="PIRSF000705">
    <property type="entry name" value="DNK"/>
    <property type="match status" value="1"/>
</dbReference>
<dbReference type="Proteomes" id="UP001069145">
    <property type="component" value="Unassembled WGS sequence"/>
</dbReference>
<keyword evidence="7" id="KW-0418">Kinase</keyword>
<dbReference type="Proteomes" id="UP000594771">
    <property type="component" value="Chromosome"/>
</dbReference>
<dbReference type="OrthoDB" id="9776634at2"/>
<dbReference type="InterPro" id="IPR050566">
    <property type="entry name" value="Deoxyribonucleoside_kinase"/>
</dbReference>
<dbReference type="GO" id="GO:0019136">
    <property type="term" value="F:deoxynucleoside kinase activity"/>
    <property type="evidence" value="ECO:0007669"/>
    <property type="project" value="InterPro"/>
</dbReference>
<evidence type="ECO:0000313" key="8">
    <source>
        <dbReference type="Proteomes" id="UP000594771"/>
    </source>
</evidence>
<evidence type="ECO:0000313" key="9">
    <source>
        <dbReference type="Proteomes" id="UP001069145"/>
    </source>
</evidence>
<dbReference type="InterPro" id="IPR002624">
    <property type="entry name" value="DCK/DGK"/>
</dbReference>
<feature type="binding site" evidence="3">
    <location>
        <position position="30"/>
    </location>
    <ligand>
        <name>substrate</name>
    </ligand>
</feature>
<organism evidence="7 8">
    <name type="scientific">Aerococcus urinae</name>
    <dbReference type="NCBI Taxonomy" id="1376"/>
    <lineage>
        <taxon>Bacteria</taxon>
        <taxon>Bacillati</taxon>
        <taxon>Bacillota</taxon>
        <taxon>Bacilli</taxon>
        <taxon>Lactobacillales</taxon>
        <taxon>Aerococcaceae</taxon>
        <taxon>Aerococcus</taxon>
    </lineage>
</organism>
<dbReference type="GeneID" id="35766903"/>
<feature type="binding site" evidence="4">
    <location>
        <begin position="6"/>
        <end position="14"/>
    </location>
    <ligand>
        <name>ATP</name>
        <dbReference type="ChEBI" id="CHEBI:30616"/>
    </ligand>
</feature>
<proteinExistence type="inferred from homology"/>
<name>A0A0X8FDK7_9LACT</name>
<gene>
    <name evidence="7" type="ORF">I6G68_09035</name>
    <name evidence="6" type="ORF">ODY43_04630</name>
</gene>
<dbReference type="KEGG" id="aun:AWM73_01020"/>
<dbReference type="Pfam" id="PF01712">
    <property type="entry name" value="dNK"/>
    <property type="match status" value="1"/>
</dbReference>
<reference evidence="7 8" key="1">
    <citation type="submission" date="2020-12" db="EMBL/GenBank/DDBJ databases">
        <title>FDA dAtabase for Regulatory Grade micrObial Sequences (FDA-ARGOS): Supporting development and validation of Infectious Disease Dx tests.</title>
        <authorList>
            <person name="Sproer C."/>
            <person name="Gronow S."/>
            <person name="Severitt S."/>
            <person name="Schroder I."/>
            <person name="Tallon L."/>
            <person name="Sadzewicz L."/>
            <person name="Zhao X."/>
            <person name="Boylan J."/>
            <person name="Ott S."/>
            <person name="Bowen H."/>
            <person name="Vavikolanu K."/>
            <person name="Mehta A."/>
            <person name="Aluvathingal J."/>
            <person name="Nadendla S."/>
            <person name="Lowell S."/>
            <person name="Myers T."/>
            <person name="Yan Y."/>
            <person name="Sichtig H."/>
        </authorList>
    </citation>
    <scope>NUCLEOTIDE SEQUENCE [LARGE SCALE GENOMIC DNA]</scope>
    <source>
        <strain evidence="7 8">FDAARGOS_911</strain>
    </source>
</reference>